<dbReference type="GO" id="GO:0004175">
    <property type="term" value="F:endopeptidase activity"/>
    <property type="evidence" value="ECO:0007669"/>
    <property type="project" value="UniProtKB-ARBA"/>
</dbReference>
<evidence type="ECO:0000259" key="2">
    <source>
        <dbReference type="Pfam" id="PF02517"/>
    </source>
</evidence>
<feature type="transmembrane region" description="Helical" evidence="1">
    <location>
        <begin position="176"/>
        <end position="194"/>
    </location>
</feature>
<dbReference type="InterPro" id="IPR003675">
    <property type="entry name" value="Rce1/LyrA-like_dom"/>
</dbReference>
<protein>
    <submittedName>
        <fullName evidence="3">CPBP family intramembrane metalloprotease</fullName>
    </submittedName>
</protein>
<dbReference type="KEGG" id="ecan:CWI88_11050"/>
<gene>
    <name evidence="3" type="ORF">EcCFBP13530_18475</name>
</gene>
<keyword evidence="1" id="KW-0812">Transmembrane</keyword>
<keyword evidence="1" id="KW-1133">Transmembrane helix</keyword>
<feature type="transmembrane region" description="Helical" evidence="1">
    <location>
        <begin position="206"/>
        <end position="226"/>
    </location>
</feature>
<evidence type="ECO:0000313" key="4">
    <source>
        <dbReference type="Proteomes" id="UP000306327"/>
    </source>
</evidence>
<reference evidence="3 4" key="1">
    <citation type="journal article" date="2019" name="Sci. Rep.">
        <title>Differences in resource use lead to coexistence of seed-transmitted microbial populations.</title>
        <authorList>
            <person name="Torres-Cortes G."/>
            <person name="Garcia B.J."/>
            <person name="Compant S."/>
            <person name="Rezki S."/>
            <person name="Jones P."/>
            <person name="Preveaux A."/>
            <person name="Briand M."/>
            <person name="Roulet A."/>
            <person name="Bouchez O."/>
            <person name="Jacobson D."/>
            <person name="Barret M."/>
        </authorList>
    </citation>
    <scope>NUCLEOTIDE SEQUENCE [LARGE SCALE GENOMIC DNA]</scope>
    <source>
        <strain evidence="3 4">CFBP13530</strain>
    </source>
</reference>
<feature type="transmembrane region" description="Helical" evidence="1">
    <location>
        <begin position="16"/>
        <end position="36"/>
    </location>
</feature>
<dbReference type="PANTHER" id="PTHR43592">
    <property type="entry name" value="CAAX AMINO TERMINAL PROTEASE"/>
    <property type="match status" value="1"/>
</dbReference>
<feature type="transmembrane region" description="Helical" evidence="1">
    <location>
        <begin position="149"/>
        <end position="170"/>
    </location>
</feature>
<dbReference type="Pfam" id="PF02517">
    <property type="entry name" value="Rce1-like"/>
    <property type="match status" value="1"/>
</dbReference>
<keyword evidence="3" id="KW-0482">Metalloprotease</keyword>
<feature type="transmembrane region" description="Helical" evidence="1">
    <location>
        <begin position="117"/>
        <end position="137"/>
    </location>
</feature>
<evidence type="ECO:0000256" key="1">
    <source>
        <dbReference type="SAM" id="Phobius"/>
    </source>
</evidence>
<evidence type="ECO:0000313" key="3">
    <source>
        <dbReference type="EMBL" id="TKK16403.1"/>
    </source>
</evidence>
<dbReference type="EMBL" id="QGAL01000006">
    <property type="protein sequence ID" value="TKK16403.1"/>
    <property type="molecule type" value="Genomic_DNA"/>
</dbReference>
<keyword evidence="3" id="KW-0378">Hydrolase</keyword>
<feature type="transmembrane region" description="Helical" evidence="1">
    <location>
        <begin position="48"/>
        <end position="68"/>
    </location>
</feature>
<organism evidence="3 4">
    <name type="scientific">Enterobacter cancerogenus</name>
    <dbReference type="NCBI Taxonomy" id="69218"/>
    <lineage>
        <taxon>Bacteria</taxon>
        <taxon>Pseudomonadati</taxon>
        <taxon>Pseudomonadota</taxon>
        <taxon>Gammaproteobacteria</taxon>
        <taxon>Enterobacterales</taxon>
        <taxon>Enterobacteriaceae</taxon>
        <taxon>Enterobacter</taxon>
        <taxon>Enterobacter cloacae complex</taxon>
    </lineage>
</organism>
<dbReference type="RefSeq" id="WP_101737664.1">
    <property type="nucleotide sequence ID" value="NZ_CP025225.1"/>
</dbReference>
<dbReference type="AlphaFoldDB" id="A0AB38P1R1"/>
<name>A0AB38P1R1_9ENTR</name>
<proteinExistence type="predicted"/>
<sequence length="229" mass="26374">MNVDGYNSETIERSKSVTGCFAMFLLFMGITFLPLFYDGSKALLDKGYLYPLLFSLEFMIIFPLYYFYFRKREGYGWGNIRIGIFFPLFLCVLFIQYVIPSLIFIKQAESWSVSQLALEGHVFWMNAVMMILIVPVYEEMIFRGCLLSVFRYWFGNNIYAAGIVVSLIFSACHLQYLDWQSFVMLFLVSGVFVVGRVKSGGILMPVLLHMLMNMTVIGMPFVTAYLGNV</sequence>
<accession>A0AB38P1R1</accession>
<dbReference type="PANTHER" id="PTHR43592:SF15">
    <property type="entry name" value="CAAX AMINO TERMINAL PROTEASE FAMILY PROTEIN"/>
    <property type="match status" value="1"/>
</dbReference>
<keyword evidence="1" id="KW-0472">Membrane</keyword>
<feature type="transmembrane region" description="Helical" evidence="1">
    <location>
        <begin position="80"/>
        <end position="105"/>
    </location>
</feature>
<dbReference type="GO" id="GO:0008237">
    <property type="term" value="F:metallopeptidase activity"/>
    <property type="evidence" value="ECO:0007669"/>
    <property type="project" value="UniProtKB-KW"/>
</dbReference>
<feature type="domain" description="CAAX prenyl protease 2/Lysostaphin resistance protein A-like" evidence="2">
    <location>
        <begin position="123"/>
        <end position="214"/>
    </location>
</feature>
<dbReference type="Proteomes" id="UP000306327">
    <property type="component" value="Unassembled WGS sequence"/>
</dbReference>
<dbReference type="GO" id="GO:0080120">
    <property type="term" value="P:CAAX-box protein maturation"/>
    <property type="evidence" value="ECO:0007669"/>
    <property type="project" value="UniProtKB-ARBA"/>
</dbReference>
<keyword evidence="3" id="KW-0645">Protease</keyword>
<comment type="caution">
    <text evidence="3">The sequence shown here is derived from an EMBL/GenBank/DDBJ whole genome shotgun (WGS) entry which is preliminary data.</text>
</comment>